<proteinExistence type="inferred from homology"/>
<dbReference type="InterPro" id="IPR010065">
    <property type="entry name" value="AA_ABC_transptr_permease_3TM"/>
</dbReference>
<reference evidence="10 11" key="1">
    <citation type="submission" date="2019-04" db="EMBL/GenBank/DDBJ databases">
        <title>Vagococcus sp. nov., isolated from faeces of yaks (Bos grunniens).</title>
        <authorList>
            <person name="Ge Y."/>
        </authorList>
    </citation>
    <scope>NUCLEOTIDE SEQUENCE [LARGE SCALE GENOMIC DNA]</scope>
    <source>
        <strain evidence="10 11">MN-17</strain>
    </source>
</reference>
<dbReference type="GO" id="GO:0022857">
    <property type="term" value="F:transmembrane transporter activity"/>
    <property type="evidence" value="ECO:0007669"/>
    <property type="project" value="InterPro"/>
</dbReference>
<keyword evidence="8 9" id="KW-0472">Membrane</keyword>
<evidence type="ECO:0000256" key="3">
    <source>
        <dbReference type="ARBA" id="ARBA00022448"/>
    </source>
</evidence>
<evidence type="ECO:0000256" key="6">
    <source>
        <dbReference type="ARBA" id="ARBA00022970"/>
    </source>
</evidence>
<comment type="subcellular location">
    <subcellularLocation>
        <location evidence="1 9">Cell membrane</location>
        <topology evidence="1 9">Multi-pass membrane protein</topology>
    </subcellularLocation>
</comment>
<sequence>MKLFKSFKYLLLMLLFSLPTVGLADETQDQVYDKIIEKGVLNVGLSADYPPYEFHTMIDGKDTIVGIDISIAEKIADDLGVDLKITEMGFDGLLGALKTEKIDVIISGMTPTPEREKEVNFSDAYNFSKNRIIVRKEDKERFKSLNDFTGVKVGAQKQTVQEELVNNELTGAKPVLLQKFTDIVLQLQNNKIDAAVVDGPVAEAYLTQIKDLDFSPVEFVEDEKESSIALSKEAPVLLEKLNASIAEMHDQNLIEEYKAQTAIHMLDEDAASDDNSTDKKESPSFMSKYGNYYVKGTLYTLLLAFVGVLFGTILGALLSLMKLSSNKLLKAIAFVYIEYVRGTPLLVQIFLVFFGSNVLGLDLSALASSLIALSLNSAAYVAEIFRAGIKAVDNGQTEAARSLGMNQVQSLRHIVLPQAVKNILPALGNEFVTVIKESSVVSVIGVSELMFQSGVVQGASFKPFMPIVVASLIYFFLTFTLSRLLGVAERKMNNA</sequence>
<accession>A0A4D7CUR1</accession>
<keyword evidence="5 9" id="KW-0812">Transmembrane</keyword>
<dbReference type="PANTHER" id="PTHR30614">
    <property type="entry name" value="MEMBRANE COMPONENT OF AMINO ACID ABC TRANSPORTER"/>
    <property type="match status" value="1"/>
</dbReference>
<evidence type="ECO:0000256" key="5">
    <source>
        <dbReference type="ARBA" id="ARBA00022692"/>
    </source>
</evidence>
<feature type="transmembrane region" description="Helical" evidence="9">
    <location>
        <begin position="333"/>
        <end position="354"/>
    </location>
</feature>
<dbReference type="Gene3D" id="1.10.3720.10">
    <property type="entry name" value="MetI-like"/>
    <property type="match status" value="1"/>
</dbReference>
<dbReference type="NCBIfam" id="TIGR01726">
    <property type="entry name" value="HEQRo_perm_3TM"/>
    <property type="match status" value="1"/>
</dbReference>
<dbReference type="EMBL" id="CP039712">
    <property type="protein sequence ID" value="QCI86097.1"/>
    <property type="molecule type" value="Genomic_DNA"/>
</dbReference>
<gene>
    <name evidence="10" type="ORF">FA707_03590</name>
</gene>
<evidence type="ECO:0000256" key="9">
    <source>
        <dbReference type="RuleBase" id="RU363032"/>
    </source>
</evidence>
<dbReference type="FunFam" id="1.10.3720.10:FF:000033">
    <property type="entry name" value="Polar amino acid ABC transporter permease"/>
    <property type="match status" value="1"/>
</dbReference>
<dbReference type="Gene3D" id="3.40.190.10">
    <property type="entry name" value="Periplasmic binding protein-like II"/>
    <property type="match status" value="2"/>
</dbReference>
<dbReference type="InterPro" id="IPR000515">
    <property type="entry name" value="MetI-like"/>
</dbReference>
<dbReference type="Pfam" id="PF00497">
    <property type="entry name" value="SBP_bac_3"/>
    <property type="match status" value="1"/>
</dbReference>
<dbReference type="GO" id="GO:0043190">
    <property type="term" value="C:ATP-binding cassette (ABC) transporter complex"/>
    <property type="evidence" value="ECO:0007669"/>
    <property type="project" value="InterPro"/>
</dbReference>
<keyword evidence="4" id="KW-1003">Cell membrane</keyword>
<evidence type="ECO:0000313" key="11">
    <source>
        <dbReference type="Proteomes" id="UP000298615"/>
    </source>
</evidence>
<evidence type="ECO:0000256" key="7">
    <source>
        <dbReference type="ARBA" id="ARBA00022989"/>
    </source>
</evidence>
<dbReference type="OrthoDB" id="9811552at2"/>
<dbReference type="KEGG" id="vao:FA707_03590"/>
<organism evidence="10 11">
    <name type="scientific">Vagococcus zengguangii</name>
    <dbReference type="NCBI Taxonomy" id="2571750"/>
    <lineage>
        <taxon>Bacteria</taxon>
        <taxon>Bacillati</taxon>
        <taxon>Bacillota</taxon>
        <taxon>Bacilli</taxon>
        <taxon>Lactobacillales</taxon>
        <taxon>Enterococcaceae</taxon>
        <taxon>Vagococcus</taxon>
    </lineage>
</organism>
<keyword evidence="6" id="KW-0029">Amino-acid transport</keyword>
<dbReference type="GO" id="GO:0006865">
    <property type="term" value="P:amino acid transport"/>
    <property type="evidence" value="ECO:0007669"/>
    <property type="project" value="UniProtKB-KW"/>
</dbReference>
<dbReference type="InterPro" id="IPR001638">
    <property type="entry name" value="Solute-binding_3/MltF_N"/>
</dbReference>
<dbReference type="Proteomes" id="UP000298615">
    <property type="component" value="Chromosome"/>
</dbReference>
<dbReference type="SUPFAM" id="SSF53850">
    <property type="entry name" value="Periplasmic binding protein-like II"/>
    <property type="match status" value="1"/>
</dbReference>
<feature type="transmembrane region" description="Helical" evidence="9">
    <location>
        <begin position="298"/>
        <end position="321"/>
    </location>
</feature>
<feature type="transmembrane region" description="Helical" evidence="9">
    <location>
        <begin position="464"/>
        <end position="485"/>
    </location>
</feature>
<dbReference type="InterPro" id="IPR035906">
    <property type="entry name" value="MetI-like_sf"/>
</dbReference>
<evidence type="ECO:0000256" key="4">
    <source>
        <dbReference type="ARBA" id="ARBA00022475"/>
    </source>
</evidence>
<keyword evidence="3 9" id="KW-0813">Transport</keyword>
<dbReference type="PROSITE" id="PS50928">
    <property type="entry name" value="ABC_TM1"/>
    <property type="match status" value="1"/>
</dbReference>
<evidence type="ECO:0000313" key="10">
    <source>
        <dbReference type="EMBL" id="QCI86097.1"/>
    </source>
</evidence>
<dbReference type="SMART" id="SM00062">
    <property type="entry name" value="PBPb"/>
    <property type="match status" value="1"/>
</dbReference>
<name>A0A4D7CUR1_9ENTE</name>
<dbReference type="Pfam" id="PF00528">
    <property type="entry name" value="BPD_transp_1"/>
    <property type="match status" value="1"/>
</dbReference>
<evidence type="ECO:0000256" key="8">
    <source>
        <dbReference type="ARBA" id="ARBA00023136"/>
    </source>
</evidence>
<dbReference type="InterPro" id="IPR043429">
    <property type="entry name" value="ArtM/GltK/GlnP/TcyL/YhdX-like"/>
</dbReference>
<comment type="similarity">
    <text evidence="2">Belongs to the binding-protein-dependent transport system permease family. HisMQ subfamily.</text>
</comment>
<keyword evidence="11" id="KW-1185">Reference proteome</keyword>
<dbReference type="CDD" id="cd06261">
    <property type="entry name" value="TM_PBP2"/>
    <property type="match status" value="1"/>
</dbReference>
<protein>
    <submittedName>
        <fullName evidence="10">Transporter substrate-binding domain-containing protein</fullName>
    </submittedName>
</protein>
<keyword evidence="7 9" id="KW-1133">Transmembrane helix</keyword>
<evidence type="ECO:0000256" key="1">
    <source>
        <dbReference type="ARBA" id="ARBA00004651"/>
    </source>
</evidence>
<dbReference type="AlphaFoldDB" id="A0A4D7CUR1"/>
<dbReference type="SUPFAM" id="SSF161098">
    <property type="entry name" value="MetI-like"/>
    <property type="match status" value="1"/>
</dbReference>
<evidence type="ECO:0000256" key="2">
    <source>
        <dbReference type="ARBA" id="ARBA00010072"/>
    </source>
</evidence>
<dbReference type="RefSeq" id="WP_136952934.1">
    <property type="nucleotide sequence ID" value="NZ_CP039712.1"/>
</dbReference>
<dbReference type="PANTHER" id="PTHR30614:SF20">
    <property type="entry name" value="GLUTAMINE TRANSPORT SYSTEM PERMEASE PROTEIN GLNP"/>
    <property type="match status" value="1"/>
</dbReference>